<dbReference type="InterPro" id="IPR000477">
    <property type="entry name" value="RT_dom"/>
</dbReference>
<dbReference type="GO" id="GO:0003824">
    <property type="term" value="F:catalytic activity"/>
    <property type="evidence" value="ECO:0007669"/>
    <property type="project" value="InterPro"/>
</dbReference>
<dbReference type="Proteomes" id="UP000821853">
    <property type="component" value="Unassembled WGS sequence"/>
</dbReference>
<evidence type="ECO:0000313" key="4">
    <source>
        <dbReference type="Proteomes" id="UP000821853"/>
    </source>
</evidence>
<dbReference type="VEuPathDB" id="VectorBase:HLOH_062686"/>
<gene>
    <name evidence="3" type="ORF">HPB48_013438</name>
</gene>
<dbReference type="EMBL" id="JABSTR010000009">
    <property type="protein sequence ID" value="KAH9378869.1"/>
    <property type="molecule type" value="Genomic_DNA"/>
</dbReference>
<dbReference type="Gene3D" id="3.60.10.10">
    <property type="entry name" value="Endonuclease/exonuclease/phosphatase"/>
    <property type="match status" value="1"/>
</dbReference>
<protein>
    <recommendedName>
        <fullName evidence="2">Reverse transcriptase domain-containing protein</fullName>
    </recommendedName>
</protein>
<dbReference type="OMA" id="CLERETI"/>
<dbReference type="InterPro" id="IPR026960">
    <property type="entry name" value="RVT-Znf"/>
</dbReference>
<dbReference type="InterPro" id="IPR005135">
    <property type="entry name" value="Endo/exonuclease/phosphatase"/>
</dbReference>
<dbReference type="InterPro" id="IPR036691">
    <property type="entry name" value="Endo/exonu/phosph_ase_sf"/>
</dbReference>
<dbReference type="InterPro" id="IPR043502">
    <property type="entry name" value="DNA/RNA_pol_sf"/>
</dbReference>
<dbReference type="AlphaFoldDB" id="A0A9J6GTN8"/>
<organism evidence="3 4">
    <name type="scientific">Haemaphysalis longicornis</name>
    <name type="common">Bush tick</name>
    <dbReference type="NCBI Taxonomy" id="44386"/>
    <lineage>
        <taxon>Eukaryota</taxon>
        <taxon>Metazoa</taxon>
        <taxon>Ecdysozoa</taxon>
        <taxon>Arthropoda</taxon>
        <taxon>Chelicerata</taxon>
        <taxon>Arachnida</taxon>
        <taxon>Acari</taxon>
        <taxon>Parasitiformes</taxon>
        <taxon>Ixodida</taxon>
        <taxon>Ixodoidea</taxon>
        <taxon>Ixodidae</taxon>
        <taxon>Haemaphysalinae</taxon>
        <taxon>Haemaphysalis</taxon>
    </lineage>
</organism>
<dbReference type="GO" id="GO:0071897">
    <property type="term" value="P:DNA biosynthetic process"/>
    <property type="evidence" value="ECO:0007669"/>
    <property type="project" value="UniProtKB-ARBA"/>
</dbReference>
<reference evidence="3 4" key="1">
    <citation type="journal article" date="2020" name="Cell">
        <title>Large-Scale Comparative Analyses of Tick Genomes Elucidate Their Genetic Diversity and Vector Capacities.</title>
        <authorList>
            <consortium name="Tick Genome and Microbiome Consortium (TIGMIC)"/>
            <person name="Jia N."/>
            <person name="Wang J."/>
            <person name="Shi W."/>
            <person name="Du L."/>
            <person name="Sun Y."/>
            <person name="Zhan W."/>
            <person name="Jiang J.F."/>
            <person name="Wang Q."/>
            <person name="Zhang B."/>
            <person name="Ji P."/>
            <person name="Bell-Sakyi L."/>
            <person name="Cui X.M."/>
            <person name="Yuan T.T."/>
            <person name="Jiang B.G."/>
            <person name="Yang W.F."/>
            <person name="Lam T.T."/>
            <person name="Chang Q.C."/>
            <person name="Ding S.J."/>
            <person name="Wang X.J."/>
            <person name="Zhu J.G."/>
            <person name="Ruan X.D."/>
            <person name="Zhao L."/>
            <person name="Wei J.T."/>
            <person name="Ye R.Z."/>
            <person name="Que T.C."/>
            <person name="Du C.H."/>
            <person name="Zhou Y.H."/>
            <person name="Cheng J.X."/>
            <person name="Dai P.F."/>
            <person name="Guo W.B."/>
            <person name="Han X.H."/>
            <person name="Huang E.J."/>
            <person name="Li L.F."/>
            <person name="Wei W."/>
            <person name="Gao Y.C."/>
            <person name="Liu J.Z."/>
            <person name="Shao H.Z."/>
            <person name="Wang X."/>
            <person name="Wang C.C."/>
            <person name="Yang T.C."/>
            <person name="Huo Q.B."/>
            <person name="Li W."/>
            <person name="Chen H.Y."/>
            <person name="Chen S.E."/>
            <person name="Zhou L.G."/>
            <person name="Ni X.B."/>
            <person name="Tian J.H."/>
            <person name="Sheng Y."/>
            <person name="Liu T."/>
            <person name="Pan Y.S."/>
            <person name="Xia L.Y."/>
            <person name="Li J."/>
            <person name="Zhao F."/>
            <person name="Cao W.C."/>
        </authorList>
    </citation>
    <scope>NUCLEOTIDE SEQUENCE [LARGE SCALE GENOMIC DNA]</scope>
    <source>
        <strain evidence="3">HaeL-2018</strain>
    </source>
</reference>
<feature type="transmembrane region" description="Helical" evidence="1">
    <location>
        <begin position="1040"/>
        <end position="1059"/>
    </location>
</feature>
<proteinExistence type="predicted"/>
<dbReference type="Pfam" id="PF13966">
    <property type="entry name" value="zf-RVT"/>
    <property type="match status" value="1"/>
</dbReference>
<dbReference type="CDD" id="cd01650">
    <property type="entry name" value="RT_nLTR_like"/>
    <property type="match status" value="1"/>
</dbReference>
<feature type="domain" description="Reverse transcriptase" evidence="2">
    <location>
        <begin position="480"/>
        <end position="737"/>
    </location>
</feature>
<evidence type="ECO:0000259" key="2">
    <source>
        <dbReference type="PROSITE" id="PS50878"/>
    </source>
</evidence>
<keyword evidence="1" id="KW-0812">Transmembrane</keyword>
<dbReference type="PROSITE" id="PS50878">
    <property type="entry name" value="RT_POL"/>
    <property type="match status" value="1"/>
</dbReference>
<dbReference type="Pfam" id="PF00078">
    <property type="entry name" value="RVT_1"/>
    <property type="match status" value="1"/>
</dbReference>
<dbReference type="Pfam" id="PF03372">
    <property type="entry name" value="Exo_endo_phos"/>
    <property type="match status" value="1"/>
</dbReference>
<dbReference type="SUPFAM" id="SSF56219">
    <property type="entry name" value="DNase I-like"/>
    <property type="match status" value="1"/>
</dbReference>
<keyword evidence="1" id="KW-0472">Membrane</keyword>
<accession>A0A9J6GTN8</accession>
<evidence type="ECO:0000256" key="1">
    <source>
        <dbReference type="SAM" id="Phobius"/>
    </source>
</evidence>
<dbReference type="OrthoDB" id="6507057at2759"/>
<keyword evidence="1" id="KW-1133">Transmembrane helix</keyword>
<name>A0A9J6GTN8_HAELO</name>
<dbReference type="PANTHER" id="PTHR19446">
    <property type="entry name" value="REVERSE TRANSCRIPTASES"/>
    <property type="match status" value="1"/>
</dbReference>
<keyword evidence="4" id="KW-1185">Reference proteome</keyword>
<dbReference type="CDD" id="cd09076">
    <property type="entry name" value="L1-EN"/>
    <property type="match status" value="1"/>
</dbReference>
<sequence>MLNIWTWNVRGFRSPSKQQQIIDLAKQNRCDILCIQESNIKSIQDVQKFETQHGLKGIFSFPLQNSCGVGIIVLNTSLLAHSHFTFDTEGRITVLDFNWSGDRYRLINIYAPPYPSTGKNLFRNIEYLFLENRHVICLGDFNCVLNQDDRIGPSHRVDYQGRDLNKLILHFNLIDAHVLLHGTTVQYTWQQGRTKSRLDRVYVSSVLADIVTECEIVEAAASLPQISDHSPVGIKITSKGNPSNNQAWQLDTRILYDRTCKASLRNRIAASIEGRQVNDWDSLKVEWKTLCIDEGKKLRHRQSDEITNILKRIRIIERGNPATLLMQTYLKDLKLRHSRLSRLYSTTADVHRARQSPSANPEVLRYERNRQLKAEANRSNQANLTPGDIDRFISYFQEMTSSETTRDIGSITSSPYLASLPQLPDEDFVRLVAPITLKELTESMKQLHKGKAPGVDGLPVEFYSTFWDLLGPFLCAVLNDVLTTHTVPRSFKRGRIILIPKNAGSWNEPTSWRPITLLGTDYKLLASVLTRRLQLTLPEVITSWQACSVTDRNCQTLNMLNRDIIEYTKTRQARGWLISLDQAQAFDRVEHNYIFATLTAFGYPQQFINILVILYENMQSDLVVNKQVATSLSVTRGVRQGCPLSPLLFVLAIEPFLKNVENNPHILGLQLPGSQTVKVTAYADDVTLYLRDEDSLVHALNCFEEYSELAGARLNCTKSKALSLSPLEKQHIYGIPVVTHVEILGVTYTSSGVSLKTWHQTLKQLREDVNEALAYDFPYAVKRYLALNVFTGKVWYIAGTAALPRYIAVKITSEVLRLFWSDKTALVKTGKLGLPRQFGGWNIPSVTNYAATYALKSVLRVLDLQTGHPARQLCVYFLGAQARLFPQHTPDGPKATQPPPFYAKVIAAYKKLTTHNSQREVEDMRNIELAQKLDETSPENLEEKQKNFPWRTLINANVPGEAQDVTWKYGWSVLQTRTVLRRWGTTTTDKCVHCNQRETNEHAMVQCTVAKTFWLIVSRAYRQLRIRDFLEGRRCPRNPLAVLIITIGLYVLWINRHIAVKQSRPRRNQWNLLIHMHTKLTENLEAELFFLGEEEFLRKWSCPFIEVQNGRVHLSCTPIHGLRFTGT</sequence>
<dbReference type="SUPFAM" id="SSF56672">
    <property type="entry name" value="DNA/RNA polymerases"/>
    <property type="match status" value="1"/>
</dbReference>
<evidence type="ECO:0000313" key="3">
    <source>
        <dbReference type="EMBL" id="KAH9378869.1"/>
    </source>
</evidence>
<comment type="caution">
    <text evidence="3">The sequence shown here is derived from an EMBL/GenBank/DDBJ whole genome shotgun (WGS) entry which is preliminary data.</text>
</comment>